<evidence type="ECO:0000313" key="2">
    <source>
        <dbReference type="EMBL" id="MPC29647.1"/>
    </source>
</evidence>
<reference evidence="2 3" key="1">
    <citation type="submission" date="2019-05" db="EMBL/GenBank/DDBJ databases">
        <title>Another draft genome of Portunus trituberculatus and its Hox gene families provides insights of decapod evolution.</title>
        <authorList>
            <person name="Jeong J.-H."/>
            <person name="Song I."/>
            <person name="Kim S."/>
            <person name="Choi T."/>
            <person name="Kim D."/>
            <person name="Ryu S."/>
            <person name="Kim W."/>
        </authorList>
    </citation>
    <scope>NUCLEOTIDE SEQUENCE [LARGE SCALE GENOMIC DNA]</scope>
    <source>
        <tissue evidence="2">Muscle</tissue>
    </source>
</reference>
<accession>A0A5B7E8H3</accession>
<comment type="caution">
    <text evidence="2">The sequence shown here is derived from an EMBL/GenBank/DDBJ whole genome shotgun (WGS) entry which is preliminary data.</text>
</comment>
<dbReference type="EMBL" id="VSRR010002110">
    <property type="protein sequence ID" value="MPC29647.1"/>
    <property type="molecule type" value="Genomic_DNA"/>
</dbReference>
<keyword evidence="3" id="KW-1185">Reference proteome</keyword>
<sequence>MATRFCPVKLAMPVNWRARQDCVAAAAVVVVVAVAAAAAAADSPAANNHLGPALKTRVGYTPQKQGYRGEREAPATYSFPSVPAQTEGHLDNPRRRRRRQHTAAAAREMELPDTVSPRPSSQRLHITHATWPSPSTVTQRP</sequence>
<gene>
    <name evidence="2" type="ORF">E2C01_022891</name>
</gene>
<dbReference type="AlphaFoldDB" id="A0A5B7E8H3"/>
<name>A0A5B7E8H3_PORTR</name>
<evidence type="ECO:0000256" key="1">
    <source>
        <dbReference type="SAM" id="MobiDB-lite"/>
    </source>
</evidence>
<dbReference type="Proteomes" id="UP000324222">
    <property type="component" value="Unassembled WGS sequence"/>
</dbReference>
<feature type="compositionally biased region" description="Polar residues" evidence="1">
    <location>
        <begin position="117"/>
        <end position="141"/>
    </location>
</feature>
<proteinExistence type="predicted"/>
<organism evidence="2 3">
    <name type="scientific">Portunus trituberculatus</name>
    <name type="common">Swimming crab</name>
    <name type="synonym">Neptunus trituberculatus</name>
    <dbReference type="NCBI Taxonomy" id="210409"/>
    <lineage>
        <taxon>Eukaryota</taxon>
        <taxon>Metazoa</taxon>
        <taxon>Ecdysozoa</taxon>
        <taxon>Arthropoda</taxon>
        <taxon>Crustacea</taxon>
        <taxon>Multicrustacea</taxon>
        <taxon>Malacostraca</taxon>
        <taxon>Eumalacostraca</taxon>
        <taxon>Eucarida</taxon>
        <taxon>Decapoda</taxon>
        <taxon>Pleocyemata</taxon>
        <taxon>Brachyura</taxon>
        <taxon>Eubrachyura</taxon>
        <taxon>Portunoidea</taxon>
        <taxon>Portunidae</taxon>
        <taxon>Portuninae</taxon>
        <taxon>Portunus</taxon>
    </lineage>
</organism>
<feature type="region of interest" description="Disordered" evidence="1">
    <location>
        <begin position="39"/>
        <end position="141"/>
    </location>
</feature>
<evidence type="ECO:0000313" key="3">
    <source>
        <dbReference type="Proteomes" id="UP000324222"/>
    </source>
</evidence>
<protein>
    <submittedName>
        <fullName evidence="2">Uncharacterized protein</fullName>
    </submittedName>
</protein>